<gene>
    <name evidence="2" type="ORF">CARN1_2464</name>
</gene>
<dbReference type="GO" id="GO:0016779">
    <property type="term" value="F:nucleotidyltransferase activity"/>
    <property type="evidence" value="ECO:0007669"/>
    <property type="project" value="UniProtKB-ARBA"/>
</dbReference>
<dbReference type="Pfam" id="PF12804">
    <property type="entry name" value="NTP_transf_3"/>
    <property type="match status" value="1"/>
</dbReference>
<feature type="domain" description="MobA-like NTP transferase" evidence="1">
    <location>
        <begin position="5"/>
        <end position="145"/>
    </location>
</feature>
<comment type="caution">
    <text evidence="2">The sequence shown here is derived from an EMBL/GenBank/DDBJ whole genome shotgun (WGS) entry which is preliminary data.</text>
</comment>
<organism evidence="2">
    <name type="scientific">mine drainage metagenome</name>
    <dbReference type="NCBI Taxonomy" id="410659"/>
    <lineage>
        <taxon>unclassified sequences</taxon>
        <taxon>metagenomes</taxon>
        <taxon>ecological metagenomes</taxon>
    </lineage>
</organism>
<name>E6PGX2_9ZZZZ</name>
<reference evidence="2" key="1">
    <citation type="submission" date="2009-10" db="EMBL/GenBank/DDBJ databases">
        <title>Diversity of trophic interactions inside an arsenic-rich microbial ecosystem.</title>
        <authorList>
            <person name="Bertin P.N."/>
            <person name="Heinrich-Salmeron A."/>
            <person name="Pelletier E."/>
            <person name="Goulhen-Chollet F."/>
            <person name="Arsene-Ploetze F."/>
            <person name="Gallien S."/>
            <person name="Calteau A."/>
            <person name="Vallenet D."/>
            <person name="Casiot C."/>
            <person name="Chane-Woon-Ming B."/>
            <person name="Giloteaux L."/>
            <person name="Barakat M."/>
            <person name="Bonnefoy V."/>
            <person name="Bruneel O."/>
            <person name="Chandler M."/>
            <person name="Cleiss J."/>
            <person name="Duran R."/>
            <person name="Elbaz-Poulichet F."/>
            <person name="Fonknechten N."/>
            <person name="Lauga B."/>
            <person name="Mornico D."/>
            <person name="Ortet P."/>
            <person name="Schaeffer C."/>
            <person name="Siguier P."/>
            <person name="Alexander Thil Smith A."/>
            <person name="Van Dorsselaer A."/>
            <person name="Weissenbach J."/>
            <person name="Medigue C."/>
            <person name="Le Paslier D."/>
        </authorList>
    </citation>
    <scope>NUCLEOTIDE SEQUENCE</scope>
</reference>
<evidence type="ECO:0000313" key="2">
    <source>
        <dbReference type="EMBL" id="CBH75710.1"/>
    </source>
</evidence>
<dbReference type="PANTHER" id="PTHR43777">
    <property type="entry name" value="MOLYBDENUM COFACTOR CYTIDYLYLTRANSFERASE"/>
    <property type="match status" value="1"/>
</dbReference>
<protein>
    <recommendedName>
        <fullName evidence="1">MobA-like NTP transferase domain-containing protein</fullName>
    </recommendedName>
</protein>
<dbReference type="EMBL" id="CABL01000015">
    <property type="protein sequence ID" value="CBH75710.1"/>
    <property type="molecule type" value="Genomic_DNA"/>
</dbReference>
<sequence length="191" mass="20631">MKVHAVVLAAGEARRMGKQKLLLEIGGEPMLARVLRACSQLPTLVVAAPALRSFVEGSGVRYLANDRPEWGMAHSLAIADAAADAGSALLLLLGDKPLVTRALVDAVLEGAKGADICFPQHDGIGGHPVFFSQRARERIARLPHGDTLHLLRDDTTLRRRALRIAEIGAYADVDDPEALERLRLRAERSIP</sequence>
<dbReference type="InterPro" id="IPR025877">
    <property type="entry name" value="MobA-like_NTP_Trfase"/>
</dbReference>
<proteinExistence type="predicted"/>
<dbReference type="SUPFAM" id="SSF53448">
    <property type="entry name" value="Nucleotide-diphospho-sugar transferases"/>
    <property type="match status" value="1"/>
</dbReference>
<accession>E6PGX2</accession>
<dbReference type="InterPro" id="IPR029044">
    <property type="entry name" value="Nucleotide-diphossugar_trans"/>
</dbReference>
<dbReference type="AlphaFoldDB" id="E6PGX2"/>
<evidence type="ECO:0000259" key="1">
    <source>
        <dbReference type="Pfam" id="PF12804"/>
    </source>
</evidence>
<dbReference type="PANTHER" id="PTHR43777:SF1">
    <property type="entry name" value="MOLYBDENUM COFACTOR CYTIDYLYLTRANSFERASE"/>
    <property type="match status" value="1"/>
</dbReference>
<dbReference type="Gene3D" id="3.90.550.10">
    <property type="entry name" value="Spore Coat Polysaccharide Biosynthesis Protein SpsA, Chain A"/>
    <property type="match status" value="1"/>
</dbReference>